<feature type="signal peptide" evidence="1">
    <location>
        <begin position="1"/>
        <end position="23"/>
    </location>
</feature>
<dbReference type="AlphaFoldDB" id="A0A023G3Y9"/>
<evidence type="ECO:0000256" key="1">
    <source>
        <dbReference type="SAM" id="SignalP"/>
    </source>
</evidence>
<feature type="chain" id="PRO_5001518167" evidence="1">
    <location>
        <begin position="24"/>
        <end position="98"/>
    </location>
</feature>
<proteinExistence type="evidence at transcript level"/>
<dbReference type="EMBL" id="GBBM01007833">
    <property type="protein sequence ID" value="JAC27585.1"/>
    <property type="molecule type" value="mRNA"/>
</dbReference>
<evidence type="ECO:0000313" key="2">
    <source>
        <dbReference type="EMBL" id="JAC27585.1"/>
    </source>
</evidence>
<protein>
    <submittedName>
        <fullName evidence="2">Putative secreted protein</fullName>
    </submittedName>
</protein>
<keyword evidence="1" id="KW-0732">Signal</keyword>
<reference evidence="2" key="1">
    <citation type="submission" date="2014-03" db="EMBL/GenBank/DDBJ databases">
        <title>The sialotranscriptome of Amblyomma triste, Amblyomma parvum and Amblyomma cajennense ticks, uncovered by 454-based RNA-seq.</title>
        <authorList>
            <person name="Garcia G.R."/>
            <person name="Gardinassi L.G."/>
            <person name="Ribeiro J.M."/>
            <person name="Anatriello E."/>
            <person name="Ferreira B.R."/>
            <person name="Moreira H.N."/>
            <person name="Mafra C."/>
            <person name="Olegario M.M."/>
            <person name="Szabo P.J."/>
            <person name="Miranda-Santos I.K."/>
            <person name="Maruyama S.R."/>
        </authorList>
    </citation>
    <scope>NUCLEOTIDE SEQUENCE</scope>
    <source>
        <strain evidence="2">Mato Grasso do Sul</strain>
        <tissue evidence="2">Salivary glands</tissue>
    </source>
</reference>
<dbReference type="PROSITE" id="PS51257">
    <property type="entry name" value="PROKAR_LIPOPROTEIN"/>
    <property type="match status" value="1"/>
</dbReference>
<name>A0A023G3Y9_AMBTT</name>
<sequence>MKRYHGAFLIFLMACRHINTSEASACSSDEVKAKCTGNEYPENICPDIQRKRRCSPGEDVCVCPNDKWRQPGTHNCVYYDRCCGGRMCGGGHCPKACG</sequence>
<accession>A0A023G3Y9</accession>
<organism evidence="2">
    <name type="scientific">Amblyomma triste</name>
    <name type="common">Neotropical tick</name>
    <dbReference type="NCBI Taxonomy" id="251400"/>
    <lineage>
        <taxon>Eukaryota</taxon>
        <taxon>Metazoa</taxon>
        <taxon>Ecdysozoa</taxon>
        <taxon>Arthropoda</taxon>
        <taxon>Chelicerata</taxon>
        <taxon>Arachnida</taxon>
        <taxon>Acari</taxon>
        <taxon>Parasitiformes</taxon>
        <taxon>Ixodida</taxon>
        <taxon>Ixodoidea</taxon>
        <taxon>Ixodidae</taxon>
        <taxon>Amblyomminae</taxon>
        <taxon>Amblyomma</taxon>
    </lineage>
</organism>